<evidence type="ECO:0000313" key="2">
    <source>
        <dbReference type="EMBL" id="MEQ2162939.1"/>
    </source>
</evidence>
<proteinExistence type="predicted"/>
<feature type="region of interest" description="Disordered" evidence="1">
    <location>
        <begin position="34"/>
        <end position="64"/>
    </location>
</feature>
<protein>
    <submittedName>
        <fullName evidence="2">Uncharacterized protein</fullName>
    </submittedName>
</protein>
<gene>
    <name evidence="2" type="ORF">GOODEAATRI_025122</name>
</gene>
<feature type="non-terminal residue" evidence="2">
    <location>
        <position position="1"/>
    </location>
</feature>
<sequence>GVRKRGTDVVFDNSLKALHDDRCKCNGPKVIRMGSYRDHRNGDNSGGPEEGRHNTQAQRKVKDGSKHLGELVTLSTSPGMLSGPGALRGLTFLNTRLCSHVYVECSVLTIHLWSGDGCVVVLIKPSIEDVKLILKR</sequence>
<evidence type="ECO:0000313" key="3">
    <source>
        <dbReference type="Proteomes" id="UP001476798"/>
    </source>
</evidence>
<reference evidence="2 3" key="1">
    <citation type="submission" date="2021-06" db="EMBL/GenBank/DDBJ databases">
        <authorList>
            <person name="Palmer J.M."/>
        </authorList>
    </citation>
    <scope>NUCLEOTIDE SEQUENCE [LARGE SCALE GENOMIC DNA]</scope>
    <source>
        <strain evidence="2 3">GA_2019</strain>
        <tissue evidence="2">Muscle</tissue>
    </source>
</reference>
<keyword evidence="3" id="KW-1185">Reference proteome</keyword>
<comment type="caution">
    <text evidence="2">The sequence shown here is derived from an EMBL/GenBank/DDBJ whole genome shotgun (WGS) entry which is preliminary data.</text>
</comment>
<organism evidence="2 3">
    <name type="scientific">Goodea atripinnis</name>
    <dbReference type="NCBI Taxonomy" id="208336"/>
    <lineage>
        <taxon>Eukaryota</taxon>
        <taxon>Metazoa</taxon>
        <taxon>Chordata</taxon>
        <taxon>Craniata</taxon>
        <taxon>Vertebrata</taxon>
        <taxon>Euteleostomi</taxon>
        <taxon>Actinopterygii</taxon>
        <taxon>Neopterygii</taxon>
        <taxon>Teleostei</taxon>
        <taxon>Neoteleostei</taxon>
        <taxon>Acanthomorphata</taxon>
        <taxon>Ovalentaria</taxon>
        <taxon>Atherinomorphae</taxon>
        <taxon>Cyprinodontiformes</taxon>
        <taxon>Goodeidae</taxon>
        <taxon>Goodea</taxon>
    </lineage>
</organism>
<dbReference type="Proteomes" id="UP001476798">
    <property type="component" value="Unassembled WGS sequence"/>
</dbReference>
<evidence type="ECO:0000256" key="1">
    <source>
        <dbReference type="SAM" id="MobiDB-lite"/>
    </source>
</evidence>
<dbReference type="EMBL" id="JAHRIO010012907">
    <property type="protein sequence ID" value="MEQ2162939.1"/>
    <property type="molecule type" value="Genomic_DNA"/>
</dbReference>
<accession>A0ABV0MUY5</accession>
<name>A0ABV0MUY5_9TELE</name>